<dbReference type="Pfam" id="PF13715">
    <property type="entry name" value="CarbopepD_reg_2"/>
    <property type="match status" value="1"/>
</dbReference>
<dbReference type="InterPro" id="IPR008969">
    <property type="entry name" value="CarboxyPept-like_regulatory"/>
</dbReference>
<organism evidence="1">
    <name type="scientific">hydrothermal vent metagenome</name>
    <dbReference type="NCBI Taxonomy" id="652676"/>
    <lineage>
        <taxon>unclassified sequences</taxon>
        <taxon>metagenomes</taxon>
        <taxon>ecological metagenomes</taxon>
    </lineage>
</organism>
<reference evidence="1" key="1">
    <citation type="submission" date="2018-06" db="EMBL/GenBank/DDBJ databases">
        <authorList>
            <person name="Zhirakovskaya E."/>
        </authorList>
    </citation>
    <scope>NUCLEOTIDE SEQUENCE</scope>
</reference>
<dbReference type="AlphaFoldDB" id="A0A3B1CVI5"/>
<evidence type="ECO:0000313" key="1">
    <source>
        <dbReference type="EMBL" id="VAX27854.1"/>
    </source>
</evidence>
<sequence length="808" mass="92913">MTKQIIPILIFVLLRLTLYGQEHTITGTITDRENKRPLSFANIKVDSSNIGTSANIDGKYVLKLKKGDYKLIASYIGYKSDTINLSVNMNIPINFRLLRTSIKLREVTVLPSENPAIEIIRRAIKTKDLRNEKLNSYEFYAYTKGIIKTTSDISAGDNSVGIGLGIKDTADLKITGLFENESKGYFKKPDDYKEEITAQKQSANFPSSINLLTGGRMIQNFYSDDIEFFGRPILSPIADGALNFYYYRILDTIAYNNVPVFKIHFEPDDKSDPGFYGTLFITDSTFNLIKVDVNLNDAANPGGIFERVNIIQQYLAYDENIYMPIDYRLFVKGNVLGMAKFGFEVNSVLYDYKINNKIDDDFFDMVVLKVMPEADKKDSTFWKLNQKIPNTLEEVEAYKRIDSVEAIPRTFWNTFSWFSTRTWISDDFYTNGTLNLYHYNKVEGSALNLGLYYNNSYSKRLLASLDADYGFSDKKLKWDLNGKYLLGEFRTTEVSLNIYDRLDILFKESDEYGKLISTLTSLFGHYDFRNYFYSKGFDFKLSGAVFPILDMGIGLTNRTDKNAKVNTEYSFFAKDKMFSPNTVIYEGKVVTLSGMFKLDLRKYIEDGYFRRRTSMGRSYFTLDGEVVISNKSKMTSNLDFQIYKLNFWTHINSFRSTSFDISAKGIYSSGEIPYQLMSALPGNITALGKDFTFRTVGITNYVGDRVYTITSQYRFNDEIFKMLKIPFIKDARLRLDAHFNVAWLSISDDSKALKKISYKNNFPEFIEPLFEIGFGIGHVLLPMKLEFTWRLNHREENSFVIAINSVAL</sequence>
<gene>
    <name evidence="1" type="ORF">MNBD_IGNAVI01-1954</name>
</gene>
<dbReference type="Pfam" id="PF18939">
    <property type="entry name" value="DUF5686"/>
    <property type="match status" value="1"/>
</dbReference>
<dbReference type="Gene3D" id="2.60.40.1120">
    <property type="entry name" value="Carboxypeptidase-like, regulatory domain"/>
    <property type="match status" value="1"/>
</dbReference>
<protein>
    <recommendedName>
        <fullName evidence="2">Carboxypeptidase-like regulatory domain-containing protein</fullName>
    </recommendedName>
</protein>
<dbReference type="InterPro" id="IPR043741">
    <property type="entry name" value="DUF5686"/>
</dbReference>
<dbReference type="SUPFAM" id="SSF49464">
    <property type="entry name" value="Carboxypeptidase regulatory domain-like"/>
    <property type="match status" value="1"/>
</dbReference>
<accession>A0A3B1CVI5</accession>
<evidence type="ECO:0008006" key="2">
    <source>
        <dbReference type="Google" id="ProtNLM"/>
    </source>
</evidence>
<dbReference type="EMBL" id="UOGD01000396">
    <property type="protein sequence ID" value="VAX27854.1"/>
    <property type="molecule type" value="Genomic_DNA"/>
</dbReference>
<name>A0A3B1CVI5_9ZZZZ</name>
<proteinExistence type="predicted"/>